<keyword evidence="1" id="KW-0677">Repeat</keyword>
<feature type="repeat" description="ANK" evidence="3">
    <location>
        <begin position="33"/>
        <end position="65"/>
    </location>
</feature>
<name>A0A3M6TZC4_POCDA</name>
<evidence type="ECO:0000256" key="3">
    <source>
        <dbReference type="PROSITE-ProRule" id="PRU00023"/>
    </source>
</evidence>
<reference evidence="4 5" key="1">
    <citation type="journal article" date="2018" name="Sci. Rep.">
        <title>Comparative analysis of the Pocillopora damicornis genome highlights role of immune system in coral evolution.</title>
        <authorList>
            <person name="Cunning R."/>
            <person name="Bay R.A."/>
            <person name="Gillette P."/>
            <person name="Baker A.C."/>
            <person name="Traylor-Knowles N."/>
        </authorList>
    </citation>
    <scope>NUCLEOTIDE SEQUENCE [LARGE SCALE GENOMIC DNA]</scope>
    <source>
        <strain evidence="4">RSMAS</strain>
        <tissue evidence="4">Whole animal</tissue>
    </source>
</reference>
<dbReference type="PANTHER" id="PTHR24124:SF14">
    <property type="entry name" value="CHROMOSOME UNDETERMINED SCAFFOLD_25, WHOLE GENOME SHOTGUN SEQUENCE"/>
    <property type="match status" value="1"/>
</dbReference>
<dbReference type="Pfam" id="PF12796">
    <property type="entry name" value="Ank_2"/>
    <property type="match status" value="1"/>
</dbReference>
<dbReference type="PROSITE" id="PS50297">
    <property type="entry name" value="ANK_REP_REGION"/>
    <property type="match status" value="1"/>
</dbReference>
<accession>A0A3M6TZC4</accession>
<dbReference type="STRING" id="46731.A0A3M6TZC4"/>
<evidence type="ECO:0000256" key="2">
    <source>
        <dbReference type="ARBA" id="ARBA00023043"/>
    </source>
</evidence>
<dbReference type="SUPFAM" id="SSF48403">
    <property type="entry name" value="Ankyrin repeat"/>
    <property type="match status" value="1"/>
</dbReference>
<keyword evidence="5" id="KW-1185">Reference proteome</keyword>
<dbReference type="PANTHER" id="PTHR24124">
    <property type="entry name" value="ANKYRIN REPEAT FAMILY A"/>
    <property type="match status" value="1"/>
</dbReference>
<dbReference type="GO" id="GO:0005634">
    <property type="term" value="C:nucleus"/>
    <property type="evidence" value="ECO:0007669"/>
    <property type="project" value="TreeGrafter"/>
</dbReference>
<comment type="caution">
    <text evidence="4">The sequence shown here is derived from an EMBL/GenBank/DDBJ whole genome shotgun (WGS) entry which is preliminary data.</text>
</comment>
<evidence type="ECO:0000313" key="4">
    <source>
        <dbReference type="EMBL" id="RMX46750.1"/>
    </source>
</evidence>
<sequence length="169" mass="19297">MSILVTALRSGNLEVVKEKFSRPGSQVNTPIQHGRSPLHIAVQAQKLDVIKYLVSKGADVNLADEDECSPLYYAVMNENSNLVEYLLQMPTSLENVVTLSGVIGLNGDAEFLAIMKDQKGYVPWCRSRWRRPRWEKIDGHCERREDKNHVEECLNFWKRRSQAEGLNIV</sequence>
<dbReference type="EMBL" id="RCHS01002585">
    <property type="protein sequence ID" value="RMX46750.1"/>
    <property type="molecule type" value="Genomic_DNA"/>
</dbReference>
<dbReference type="AlphaFoldDB" id="A0A3M6TZC4"/>
<protein>
    <submittedName>
        <fullName evidence="4">Uncharacterized protein</fullName>
    </submittedName>
</protein>
<dbReference type="Gene3D" id="1.25.40.20">
    <property type="entry name" value="Ankyrin repeat-containing domain"/>
    <property type="match status" value="1"/>
</dbReference>
<keyword evidence="2 3" id="KW-0040">ANK repeat</keyword>
<proteinExistence type="predicted"/>
<evidence type="ECO:0000313" key="5">
    <source>
        <dbReference type="Proteomes" id="UP000275408"/>
    </source>
</evidence>
<evidence type="ECO:0000256" key="1">
    <source>
        <dbReference type="ARBA" id="ARBA00022737"/>
    </source>
</evidence>
<dbReference type="Proteomes" id="UP000275408">
    <property type="component" value="Unassembled WGS sequence"/>
</dbReference>
<dbReference type="InterPro" id="IPR036770">
    <property type="entry name" value="Ankyrin_rpt-contain_sf"/>
</dbReference>
<dbReference type="InterPro" id="IPR002110">
    <property type="entry name" value="Ankyrin_rpt"/>
</dbReference>
<gene>
    <name evidence="4" type="ORF">pdam_00007686</name>
</gene>
<organism evidence="4 5">
    <name type="scientific">Pocillopora damicornis</name>
    <name type="common">Cauliflower coral</name>
    <name type="synonym">Millepora damicornis</name>
    <dbReference type="NCBI Taxonomy" id="46731"/>
    <lineage>
        <taxon>Eukaryota</taxon>
        <taxon>Metazoa</taxon>
        <taxon>Cnidaria</taxon>
        <taxon>Anthozoa</taxon>
        <taxon>Hexacorallia</taxon>
        <taxon>Scleractinia</taxon>
        <taxon>Astrocoeniina</taxon>
        <taxon>Pocilloporidae</taxon>
        <taxon>Pocillopora</taxon>
    </lineage>
</organism>
<dbReference type="SMART" id="SM00248">
    <property type="entry name" value="ANK"/>
    <property type="match status" value="2"/>
</dbReference>
<dbReference type="PROSITE" id="PS50088">
    <property type="entry name" value="ANK_REPEAT"/>
    <property type="match status" value="1"/>
</dbReference>
<dbReference type="OrthoDB" id="5948321at2759"/>
<dbReference type="GO" id="GO:0010468">
    <property type="term" value="P:regulation of gene expression"/>
    <property type="evidence" value="ECO:0007669"/>
    <property type="project" value="TreeGrafter"/>
</dbReference>